<evidence type="ECO:0000313" key="8">
    <source>
        <dbReference type="Proteomes" id="UP001365542"/>
    </source>
</evidence>
<evidence type="ECO:0000313" key="7">
    <source>
        <dbReference type="EMBL" id="KAK6527551.1"/>
    </source>
</evidence>
<feature type="region of interest" description="Disordered" evidence="6">
    <location>
        <begin position="368"/>
        <end position="426"/>
    </location>
</feature>
<feature type="repeat" description="ANK" evidence="4">
    <location>
        <begin position="104"/>
        <end position="136"/>
    </location>
</feature>
<sequence>MSTPGLKNVTERLENAFRRGDKGTVLDIFQTYNSPDYKEYGLPLCLAASKGNIRMVKFLLNNGADLEQQDFACFTPLGAAINAKNLQMTDFLLDRGAKPDGPRDQSGPIHYAIIKDAMVIIQVLVKHGANLSIRNSDGQTPLHLAIKLGRRKIITYLLDKEKSLVDDKTADGMSPLYLALARNIGYSVSGGDRSVIFDVLRCTSDVNSPWRSSEDEARPLHVAVRIWEEGIAQALLEKGADPNGRAKDGQTPLHYLSDVSQPICEDIAQVLLKYGADVNVIDDKGRTPLHTFLAGPILTGPTSPKIAVLAMFFEKGANPNAKDAAGGTPISIAEKLEDRGILKVMREQTILYKSKDVHTPSLGLESLSFKEDSRKQEIMKPKVSERPEQRGDRRRDDPKSGHAEDWQKQRALKRIAEQERRSDLERNGKFNEPIWYGATQAISTSNPAAEWLQDTQRLQCMLRGDISDEDRVRIAIIDSGIHPSHRQLALVREYKDFVTQNDKVMVDETRHGSTGVDIITEISPDADLYVARVFRGAEAEADTADLISKAIHYAIDIWKVDIISLASGLYSAHEGIREAVQAASAKHTIIFAAASNYGSIKGITFSC</sequence>
<dbReference type="PROSITE" id="PS50088">
    <property type="entry name" value="ANK_REPEAT"/>
    <property type="match status" value="5"/>
</dbReference>
<dbReference type="Pfam" id="PF12796">
    <property type="entry name" value="Ank_2"/>
    <property type="match status" value="2"/>
</dbReference>
<dbReference type="Pfam" id="PF00023">
    <property type="entry name" value="Ank"/>
    <property type="match status" value="1"/>
</dbReference>
<dbReference type="PANTHER" id="PTHR24198">
    <property type="entry name" value="ANKYRIN REPEAT AND PROTEIN KINASE DOMAIN-CONTAINING PROTEIN"/>
    <property type="match status" value="1"/>
</dbReference>
<dbReference type="EMBL" id="JAVHJO010000015">
    <property type="protein sequence ID" value="KAK6527551.1"/>
    <property type="molecule type" value="Genomic_DNA"/>
</dbReference>
<feature type="repeat" description="ANK" evidence="4">
    <location>
        <begin position="39"/>
        <end position="71"/>
    </location>
</feature>
<comment type="caution">
    <text evidence="7">The sequence shown here is derived from an EMBL/GenBank/DDBJ whole genome shotgun (WGS) entry which is preliminary data.</text>
</comment>
<name>A0AAV9WVE0_9PEZI</name>
<keyword evidence="1" id="KW-0677">Repeat</keyword>
<evidence type="ECO:0000256" key="1">
    <source>
        <dbReference type="ARBA" id="ARBA00022737"/>
    </source>
</evidence>
<dbReference type="Gene3D" id="3.40.50.200">
    <property type="entry name" value="Peptidase S8/S53 domain"/>
    <property type="match status" value="1"/>
</dbReference>
<dbReference type="GO" id="GO:0006508">
    <property type="term" value="P:proteolysis"/>
    <property type="evidence" value="ECO:0007669"/>
    <property type="project" value="InterPro"/>
</dbReference>
<organism evidence="7 8">
    <name type="scientific">Orbilia ellipsospora</name>
    <dbReference type="NCBI Taxonomy" id="2528407"/>
    <lineage>
        <taxon>Eukaryota</taxon>
        <taxon>Fungi</taxon>
        <taxon>Dikarya</taxon>
        <taxon>Ascomycota</taxon>
        <taxon>Pezizomycotina</taxon>
        <taxon>Orbiliomycetes</taxon>
        <taxon>Orbiliales</taxon>
        <taxon>Orbiliaceae</taxon>
        <taxon>Orbilia</taxon>
    </lineage>
</organism>
<comment type="similarity">
    <text evidence="5">Belongs to the peptidase S8 family.</text>
</comment>
<dbReference type="InterPro" id="IPR002110">
    <property type="entry name" value="Ankyrin_rpt"/>
</dbReference>
<feature type="repeat" description="ANK" evidence="4">
    <location>
        <begin position="215"/>
        <end position="247"/>
    </location>
</feature>
<evidence type="ECO:0000256" key="4">
    <source>
        <dbReference type="PROSITE-ProRule" id="PRU00023"/>
    </source>
</evidence>
<dbReference type="Gene3D" id="1.25.40.20">
    <property type="entry name" value="Ankyrin repeat-containing domain"/>
    <property type="match status" value="2"/>
</dbReference>
<dbReference type="Proteomes" id="UP001365542">
    <property type="component" value="Unassembled WGS sequence"/>
</dbReference>
<dbReference type="PRINTS" id="PR01415">
    <property type="entry name" value="ANKYRIN"/>
</dbReference>
<dbReference type="SUPFAM" id="SSF52743">
    <property type="entry name" value="Subtilisin-like"/>
    <property type="match status" value="1"/>
</dbReference>
<dbReference type="GO" id="GO:0004252">
    <property type="term" value="F:serine-type endopeptidase activity"/>
    <property type="evidence" value="ECO:0007669"/>
    <property type="project" value="InterPro"/>
</dbReference>
<evidence type="ECO:0000256" key="2">
    <source>
        <dbReference type="ARBA" id="ARBA00022801"/>
    </source>
</evidence>
<dbReference type="PROSITE" id="PS50297">
    <property type="entry name" value="ANK_REP_REGION"/>
    <property type="match status" value="5"/>
</dbReference>
<dbReference type="InterPro" id="IPR023827">
    <property type="entry name" value="Peptidase_S8_Asp-AS"/>
</dbReference>
<dbReference type="PROSITE" id="PS51892">
    <property type="entry name" value="SUBTILASE"/>
    <property type="match status" value="1"/>
</dbReference>
<reference evidence="7 8" key="1">
    <citation type="submission" date="2019-10" db="EMBL/GenBank/DDBJ databases">
        <authorList>
            <person name="Palmer J.M."/>
        </authorList>
    </citation>
    <scope>NUCLEOTIDE SEQUENCE [LARGE SCALE GENOMIC DNA]</scope>
    <source>
        <strain evidence="7 8">TWF694</strain>
    </source>
</reference>
<dbReference type="PANTHER" id="PTHR24198:SF165">
    <property type="entry name" value="ANKYRIN REPEAT-CONTAINING PROTEIN-RELATED"/>
    <property type="match status" value="1"/>
</dbReference>
<dbReference type="AlphaFoldDB" id="A0AAV9WVE0"/>
<dbReference type="InterPro" id="IPR036852">
    <property type="entry name" value="Peptidase_S8/S53_dom_sf"/>
</dbReference>
<feature type="repeat" description="ANK" evidence="4">
    <location>
        <begin position="137"/>
        <end position="160"/>
    </location>
</feature>
<evidence type="ECO:0000256" key="3">
    <source>
        <dbReference type="ARBA" id="ARBA00023043"/>
    </source>
</evidence>
<evidence type="ECO:0008006" key="9">
    <source>
        <dbReference type="Google" id="ProtNLM"/>
    </source>
</evidence>
<gene>
    <name evidence="7" type="ORF">TWF694_004534</name>
</gene>
<proteinExistence type="inferred from homology"/>
<dbReference type="SMART" id="SM00248">
    <property type="entry name" value="ANK"/>
    <property type="match status" value="8"/>
</dbReference>
<evidence type="ECO:0000256" key="6">
    <source>
        <dbReference type="SAM" id="MobiDB-lite"/>
    </source>
</evidence>
<evidence type="ECO:0000256" key="5">
    <source>
        <dbReference type="PROSITE-ProRule" id="PRU01240"/>
    </source>
</evidence>
<comment type="caution">
    <text evidence="5">Lacks conserved residue(s) required for the propagation of feature annotation.</text>
</comment>
<accession>A0AAV9WVE0</accession>
<feature type="repeat" description="ANK" evidence="4">
    <location>
        <begin position="248"/>
        <end position="283"/>
    </location>
</feature>
<dbReference type="InterPro" id="IPR036770">
    <property type="entry name" value="Ankyrin_rpt-contain_sf"/>
</dbReference>
<dbReference type="SUPFAM" id="SSF48403">
    <property type="entry name" value="Ankyrin repeat"/>
    <property type="match status" value="1"/>
</dbReference>
<keyword evidence="2" id="KW-0378">Hydrolase</keyword>
<keyword evidence="3 4" id="KW-0040">ANK repeat</keyword>
<keyword evidence="8" id="KW-1185">Reference proteome</keyword>
<protein>
    <recommendedName>
        <fullName evidence="9">Peptidase S8/S53 domain-containing protein</fullName>
    </recommendedName>
</protein>
<dbReference type="PROSITE" id="PS00136">
    <property type="entry name" value="SUBTILASE_ASP"/>
    <property type="match status" value="1"/>
</dbReference>